<evidence type="ECO:0000256" key="1">
    <source>
        <dbReference type="SAM" id="Phobius"/>
    </source>
</evidence>
<feature type="transmembrane region" description="Helical" evidence="1">
    <location>
        <begin position="128"/>
        <end position="146"/>
    </location>
</feature>
<dbReference type="Proteomes" id="UP001212841">
    <property type="component" value="Unassembled WGS sequence"/>
</dbReference>
<organism evidence="2 3">
    <name type="scientific">Rhizophlyctis rosea</name>
    <dbReference type="NCBI Taxonomy" id="64517"/>
    <lineage>
        <taxon>Eukaryota</taxon>
        <taxon>Fungi</taxon>
        <taxon>Fungi incertae sedis</taxon>
        <taxon>Chytridiomycota</taxon>
        <taxon>Chytridiomycota incertae sedis</taxon>
        <taxon>Chytridiomycetes</taxon>
        <taxon>Rhizophlyctidales</taxon>
        <taxon>Rhizophlyctidaceae</taxon>
        <taxon>Rhizophlyctis</taxon>
    </lineage>
</organism>
<keyword evidence="1" id="KW-0472">Membrane</keyword>
<feature type="transmembrane region" description="Helical" evidence="1">
    <location>
        <begin position="12"/>
        <end position="33"/>
    </location>
</feature>
<feature type="transmembrane region" description="Helical" evidence="1">
    <location>
        <begin position="102"/>
        <end position="121"/>
    </location>
</feature>
<reference evidence="2" key="1">
    <citation type="submission" date="2020-05" db="EMBL/GenBank/DDBJ databases">
        <title>Phylogenomic resolution of chytrid fungi.</title>
        <authorList>
            <person name="Stajich J.E."/>
            <person name="Amses K."/>
            <person name="Simmons R."/>
            <person name="Seto K."/>
            <person name="Myers J."/>
            <person name="Bonds A."/>
            <person name="Quandt C.A."/>
            <person name="Barry K."/>
            <person name="Liu P."/>
            <person name="Grigoriev I."/>
            <person name="Longcore J.E."/>
            <person name="James T.Y."/>
        </authorList>
    </citation>
    <scope>NUCLEOTIDE SEQUENCE</scope>
    <source>
        <strain evidence="2">JEL0318</strain>
    </source>
</reference>
<accession>A0AAD5SG49</accession>
<evidence type="ECO:0000313" key="3">
    <source>
        <dbReference type="Proteomes" id="UP001212841"/>
    </source>
</evidence>
<dbReference type="AlphaFoldDB" id="A0AAD5SG49"/>
<sequence length="154" mass="16673">MVFLPDTYIKHMWAATFVLLVVWALAYLISAFFRGKSARPSTVGGTGRGGMLDSGAAPVVEKHPVHWRASDASKKAETLFLMLFAASTITSFGYGATRATAALAWTFLVLSIIQIAASFFTRHFAAHVGLGVLSFPFIIAIFALAFRTGFPDHD</sequence>
<keyword evidence="3" id="KW-1185">Reference proteome</keyword>
<keyword evidence="1" id="KW-0812">Transmembrane</keyword>
<dbReference type="EMBL" id="JADGJD010000168">
    <property type="protein sequence ID" value="KAJ3053963.1"/>
    <property type="molecule type" value="Genomic_DNA"/>
</dbReference>
<feature type="transmembrane region" description="Helical" evidence="1">
    <location>
        <begin position="78"/>
        <end position="96"/>
    </location>
</feature>
<gene>
    <name evidence="2" type="ORF">HK097_002982</name>
</gene>
<proteinExistence type="predicted"/>
<protein>
    <submittedName>
        <fullName evidence="2">Uncharacterized protein</fullName>
    </submittedName>
</protein>
<name>A0AAD5SG49_9FUNG</name>
<keyword evidence="1" id="KW-1133">Transmembrane helix</keyword>
<evidence type="ECO:0000313" key="2">
    <source>
        <dbReference type="EMBL" id="KAJ3053963.1"/>
    </source>
</evidence>
<comment type="caution">
    <text evidence="2">The sequence shown here is derived from an EMBL/GenBank/DDBJ whole genome shotgun (WGS) entry which is preliminary data.</text>
</comment>